<reference evidence="1" key="1">
    <citation type="submission" date="2018-09" db="EMBL/GenBank/DDBJ databases">
        <title>A genomic encyclopedia of anaerobic methanotrophic archaea.</title>
        <authorList>
            <person name="Skennerton C.T."/>
            <person name="Chadwick G.L."/>
            <person name="Laso-Perez R."/>
            <person name="Leu A.O."/>
            <person name="Speth D.R."/>
            <person name="Yu H."/>
            <person name="Morgan-Lang C."/>
            <person name="Hatzenpichler R."/>
            <person name="Goudeau D."/>
            <person name="Malmstrom R."/>
            <person name="Woyke T."/>
            <person name="Hallam S."/>
            <person name="Tyson G.W."/>
            <person name="Wegener G."/>
            <person name="Boetius A."/>
            <person name="Orphan V.J."/>
        </authorList>
    </citation>
    <scope>NUCLEOTIDE SEQUENCE</scope>
    <source>
        <strain evidence="1">CONS3730D10UFb2</strain>
    </source>
</reference>
<organism evidence="1 2">
    <name type="scientific">Candidatus Methanomarinus sp</name>
    <dbReference type="NCBI Taxonomy" id="3386244"/>
    <lineage>
        <taxon>Archaea</taxon>
        <taxon>Methanobacteriati</taxon>
        <taxon>Methanobacteriota</taxon>
        <taxon>Stenosarchaea group</taxon>
        <taxon>Methanomicrobia</taxon>
        <taxon>Methanosarcinales</taxon>
        <taxon>ANME-2 cluster</taxon>
        <taxon>Candidatus Methanocomedenaceae</taxon>
        <taxon>Candidatus Methanomarinus</taxon>
    </lineage>
</organism>
<dbReference type="EMBL" id="QYBA01000045">
    <property type="protein sequence ID" value="TKY92282.1"/>
    <property type="molecule type" value="Genomic_DNA"/>
</dbReference>
<evidence type="ECO:0000313" key="1">
    <source>
        <dbReference type="EMBL" id="TKY92282.1"/>
    </source>
</evidence>
<accession>A0AC61SCE2</accession>
<evidence type="ECO:0000313" key="2">
    <source>
        <dbReference type="Proteomes" id="UP000315423"/>
    </source>
</evidence>
<protein>
    <submittedName>
        <fullName evidence="1">Prefoldin subunit alpha</fullName>
    </submittedName>
</protein>
<comment type="caution">
    <text evidence="1">The sequence shown here is derived from an EMBL/GenBank/DDBJ whole genome shotgun (WGS) entry which is preliminary data.</text>
</comment>
<gene>
    <name evidence="1" type="ORF">C5S46_01460</name>
</gene>
<sequence length="159" mass="17891">MTSDQNLSEEDVQRMAVSHQQMEYQAQAIAQQINLVKESINDCDKAIYTIIGLEGIEEEHEMLVPIGSGANIMARIIKADKVIVEIGAGISVEKNSDEAKQSLMFRKEELTKFHEKLQTDLNELVNKIKEIEAIVSSLADKREQQLQEPKQPQVPMQGT</sequence>
<dbReference type="Proteomes" id="UP000315423">
    <property type="component" value="Unassembled WGS sequence"/>
</dbReference>
<name>A0AC61SCE2_9EURY</name>
<proteinExistence type="predicted"/>